<dbReference type="PANTHER" id="PTHR46016:SF4">
    <property type="entry name" value="E3 UBIQUITIN-PROTEIN LIGASE RNF166"/>
    <property type="match status" value="1"/>
</dbReference>
<proteinExistence type="predicted"/>
<feature type="domain" description="C2HC RNF-type" evidence="8">
    <location>
        <begin position="215"/>
        <end position="234"/>
    </location>
</feature>
<keyword evidence="6" id="KW-0808">Transferase</keyword>
<evidence type="ECO:0000256" key="7">
    <source>
        <dbReference type="ARBA" id="ARBA00022786"/>
    </source>
</evidence>
<dbReference type="Ensembl" id="ENSEBUT00000011317.1">
    <property type="protein sequence ID" value="ENSEBUP00000010764.1"/>
    <property type="gene ID" value="ENSEBUG00000006912.1"/>
</dbReference>
<keyword evidence="10" id="KW-1185">Reference proteome</keyword>
<dbReference type="UniPathway" id="UPA00143"/>
<dbReference type="GO" id="GO:0000209">
    <property type="term" value="P:protein polyubiquitination"/>
    <property type="evidence" value="ECO:0007669"/>
    <property type="project" value="TreeGrafter"/>
</dbReference>
<dbReference type="AlphaFoldDB" id="A0A8C4Q6Z3"/>
<dbReference type="PANTHER" id="PTHR46016">
    <property type="entry name" value="ZINC FINGER, RING/FYVE/PHD-TYPE"/>
    <property type="match status" value="1"/>
</dbReference>
<evidence type="ECO:0000256" key="2">
    <source>
        <dbReference type="ARBA" id="ARBA00004496"/>
    </source>
</evidence>
<dbReference type="PROSITE" id="PS51803">
    <property type="entry name" value="ZF_C2HC_RNF"/>
    <property type="match status" value="1"/>
</dbReference>
<dbReference type="Pfam" id="PF18574">
    <property type="entry name" value="zf_C2HC_14"/>
    <property type="match status" value="1"/>
</dbReference>
<evidence type="ECO:0000313" key="10">
    <source>
        <dbReference type="Proteomes" id="UP000694388"/>
    </source>
</evidence>
<dbReference type="GO" id="GO:0006511">
    <property type="term" value="P:ubiquitin-dependent protein catabolic process"/>
    <property type="evidence" value="ECO:0007669"/>
    <property type="project" value="TreeGrafter"/>
</dbReference>
<evidence type="ECO:0000256" key="3">
    <source>
        <dbReference type="ARBA" id="ARBA00004906"/>
    </source>
</evidence>
<name>A0A8C4Q6Z3_EPTBU</name>
<comment type="catalytic activity">
    <reaction evidence="1">
        <text>S-ubiquitinyl-[E2 ubiquitin-conjugating enzyme]-L-cysteine + [acceptor protein]-L-lysine = [E2 ubiquitin-conjugating enzyme]-L-cysteine + N(6)-ubiquitinyl-[acceptor protein]-L-lysine.</text>
        <dbReference type="EC" id="2.3.2.27"/>
    </reaction>
</comment>
<dbReference type="InterPro" id="IPR034734">
    <property type="entry name" value="ZF_C2HC_RNF"/>
</dbReference>
<dbReference type="InterPro" id="IPR051438">
    <property type="entry name" value="RNF_E3_ubiq-protein_ligase"/>
</dbReference>
<dbReference type="GO" id="GO:0061630">
    <property type="term" value="F:ubiquitin protein ligase activity"/>
    <property type="evidence" value="ECO:0007669"/>
    <property type="project" value="UniProtKB-EC"/>
</dbReference>
<comment type="pathway">
    <text evidence="3">Protein modification; protein ubiquitination.</text>
</comment>
<dbReference type="GO" id="GO:0005737">
    <property type="term" value="C:cytoplasm"/>
    <property type="evidence" value="ECO:0007669"/>
    <property type="project" value="UniProtKB-SubCell"/>
</dbReference>
<dbReference type="InterPro" id="IPR008598">
    <property type="entry name" value="Di19_Zn-bd"/>
</dbReference>
<evidence type="ECO:0000259" key="8">
    <source>
        <dbReference type="PROSITE" id="PS51803"/>
    </source>
</evidence>
<dbReference type="GeneTree" id="ENSGT00950000182909"/>
<comment type="subcellular location">
    <subcellularLocation>
        <location evidence="2">Cytoplasm</location>
    </subcellularLocation>
</comment>
<evidence type="ECO:0000313" key="9">
    <source>
        <dbReference type="Ensembl" id="ENSEBUP00000010764.1"/>
    </source>
</evidence>
<reference evidence="9" key="1">
    <citation type="submission" date="2025-08" db="UniProtKB">
        <authorList>
            <consortium name="Ensembl"/>
        </authorList>
    </citation>
    <scope>IDENTIFICATION</scope>
</reference>
<organism evidence="9 10">
    <name type="scientific">Eptatretus burgeri</name>
    <name type="common">Inshore hagfish</name>
    <dbReference type="NCBI Taxonomy" id="7764"/>
    <lineage>
        <taxon>Eukaryota</taxon>
        <taxon>Metazoa</taxon>
        <taxon>Chordata</taxon>
        <taxon>Craniata</taxon>
        <taxon>Vertebrata</taxon>
        <taxon>Cyclostomata</taxon>
        <taxon>Myxini</taxon>
        <taxon>Myxiniformes</taxon>
        <taxon>Myxinidae</taxon>
        <taxon>Eptatretinae</taxon>
        <taxon>Eptatretus</taxon>
    </lineage>
</organism>
<sequence>MPHHQFTSTILITRLPRHSSSPVYLDNPHHPFTSTFLITRLPRHSSSPVYLANPHHPFTSTILITRLPLHSSSTVYLDIPHHPFTSTYLITRLLRHTSSPVYFDIPHHPFTSTYLIPRLPRHTSSPVYLDIPHHPGVSVCVCVCVCVCLFVCVFFHVSHEHHPPFSSPRFCEECLNPYLVLAAPVCALCRSAFDPQCLQRAAALEKHLNATKAPCQACGKKVALAKLRSHAASCAHLQHELHTCPPFTPIAPTSQNPPNMTNRLTFVCPYCGLRNLDQPGMVRHCTDQHRDDPSRVVCPVCVAMPWGDPNYRSSNFIQHLVHRHKFSYDTFVDYTIDEEATLQAVLERSLCDK</sequence>
<keyword evidence="5" id="KW-0963">Cytoplasm</keyword>
<evidence type="ECO:0000256" key="5">
    <source>
        <dbReference type="ARBA" id="ARBA00022490"/>
    </source>
</evidence>
<dbReference type="Pfam" id="PF05605">
    <property type="entry name" value="zf-Di19"/>
    <property type="match status" value="1"/>
</dbReference>
<reference evidence="9" key="2">
    <citation type="submission" date="2025-09" db="UniProtKB">
        <authorList>
            <consortium name="Ensembl"/>
        </authorList>
    </citation>
    <scope>IDENTIFICATION</scope>
</reference>
<dbReference type="Proteomes" id="UP000694388">
    <property type="component" value="Unplaced"/>
</dbReference>
<evidence type="ECO:0000256" key="6">
    <source>
        <dbReference type="ARBA" id="ARBA00022679"/>
    </source>
</evidence>
<dbReference type="EC" id="2.3.2.27" evidence="4"/>
<evidence type="ECO:0000256" key="4">
    <source>
        <dbReference type="ARBA" id="ARBA00012483"/>
    </source>
</evidence>
<keyword evidence="7" id="KW-0833">Ubl conjugation pathway</keyword>
<protein>
    <recommendedName>
        <fullName evidence="4">RING-type E3 ubiquitin transferase</fullName>
        <ecNumber evidence="4">2.3.2.27</ecNumber>
    </recommendedName>
</protein>
<accession>A0A8C4Q6Z3</accession>
<evidence type="ECO:0000256" key="1">
    <source>
        <dbReference type="ARBA" id="ARBA00000900"/>
    </source>
</evidence>